<organism evidence="2 3">
    <name type="scientific">Escallonia herrerae</name>
    <dbReference type="NCBI Taxonomy" id="1293975"/>
    <lineage>
        <taxon>Eukaryota</taxon>
        <taxon>Viridiplantae</taxon>
        <taxon>Streptophyta</taxon>
        <taxon>Embryophyta</taxon>
        <taxon>Tracheophyta</taxon>
        <taxon>Spermatophyta</taxon>
        <taxon>Magnoliopsida</taxon>
        <taxon>eudicotyledons</taxon>
        <taxon>Gunneridae</taxon>
        <taxon>Pentapetalae</taxon>
        <taxon>asterids</taxon>
        <taxon>campanulids</taxon>
        <taxon>Escalloniales</taxon>
        <taxon>Escalloniaceae</taxon>
        <taxon>Escallonia</taxon>
    </lineage>
</organism>
<dbReference type="SMART" id="SM00367">
    <property type="entry name" value="LRR_CC"/>
    <property type="match status" value="9"/>
</dbReference>
<proteinExistence type="predicted"/>
<dbReference type="Proteomes" id="UP001188597">
    <property type="component" value="Unassembled WGS sequence"/>
</dbReference>
<keyword evidence="3" id="KW-1185">Reference proteome</keyword>
<evidence type="ECO:0000313" key="3">
    <source>
        <dbReference type="Proteomes" id="UP001188597"/>
    </source>
</evidence>
<dbReference type="PANTHER" id="PTHR13318:SF176">
    <property type="entry name" value="F-BOX PROTEIN AT-B"/>
    <property type="match status" value="1"/>
</dbReference>
<dbReference type="InterPro" id="IPR032675">
    <property type="entry name" value="LRR_dom_sf"/>
</dbReference>
<dbReference type="EMBL" id="JAVXUP010000607">
    <property type="protein sequence ID" value="KAK3024343.1"/>
    <property type="molecule type" value="Genomic_DNA"/>
</dbReference>
<name>A0AA89B3I0_9ASTE</name>
<dbReference type="Pfam" id="PF00646">
    <property type="entry name" value="F-box"/>
    <property type="match status" value="1"/>
</dbReference>
<accession>A0AA89B3I0</accession>
<dbReference type="SUPFAM" id="SSF52047">
    <property type="entry name" value="RNI-like"/>
    <property type="match status" value="2"/>
</dbReference>
<sequence>MSDKRTCGNGAAASSGRGVVLIEQVPSSVIHEILLKLSLEDLCSAASVCRDLRLSVSQVLSTFSSLDLSNFSPDAETLNHIICRFSGLSALTVDCIRLIDSSVNNFLGPHLRELNLLKCCSLSYHVLASVGHNCPNLRCTILSVVPFIISAILMKCVLLPCDSALVNSSNLVLLLQSLSIKIRGTEHDLNFFQFLAPFLPKTIKALKLQPMFKNDAIRFIYEVRDRSYFLETSTKLGTPFSPGSPILGLQCLSLVIDIISDDLIISIVSSLPLLAELDLEDSPSIEPSISYDLTNSGLQCLGSCQHLTSLSLMRSRQNHQVSFKRVNDMGMFLLSEGCKGLESVRISGFSKVTDAGFAAILHSCRKLRKFEVRNASLLSDLAFLDITRAPCPLVEVRLLSCSLITSDTVGQLASSSTLEVLDLGGCKSIADASLSSISCLNMLTSLNLGGADVTNSGLALLGRGSSPIARLSLRGCKRVSDKGVALLLRGEGAISKTLSSLDIGYMPGISDRAVRTISRVAHAVTELCIRQCYFVTDASLKTLASERLQDGTKVLRKLDVYNCTGFSVESLGLLKKPAFRGLQWLGYGGTRWASKGDFVFNDICKERPWLTLCLDGCEMGCYDGWHFHRSDVGRS</sequence>
<dbReference type="GO" id="GO:0019005">
    <property type="term" value="C:SCF ubiquitin ligase complex"/>
    <property type="evidence" value="ECO:0007669"/>
    <property type="project" value="TreeGrafter"/>
</dbReference>
<dbReference type="Gene3D" id="3.80.10.10">
    <property type="entry name" value="Ribonuclease Inhibitor"/>
    <property type="match status" value="3"/>
</dbReference>
<dbReference type="AlphaFoldDB" id="A0AA89B3I0"/>
<dbReference type="GO" id="GO:0031146">
    <property type="term" value="P:SCF-dependent proteasomal ubiquitin-dependent protein catabolic process"/>
    <property type="evidence" value="ECO:0007669"/>
    <property type="project" value="TreeGrafter"/>
</dbReference>
<dbReference type="PANTHER" id="PTHR13318">
    <property type="entry name" value="PARTNER OF PAIRED, ISOFORM B-RELATED"/>
    <property type="match status" value="1"/>
</dbReference>
<reference evidence="2" key="1">
    <citation type="submission" date="2022-12" db="EMBL/GenBank/DDBJ databases">
        <title>Draft genome assemblies for two species of Escallonia (Escalloniales).</title>
        <authorList>
            <person name="Chanderbali A."/>
            <person name="Dervinis C."/>
            <person name="Anghel I."/>
            <person name="Soltis D."/>
            <person name="Soltis P."/>
            <person name="Zapata F."/>
        </authorList>
    </citation>
    <scope>NUCLEOTIDE SEQUENCE</scope>
    <source>
        <strain evidence="2">UCBG64.0493</strain>
        <tissue evidence="2">Leaf</tissue>
    </source>
</reference>
<dbReference type="InterPro" id="IPR006553">
    <property type="entry name" value="Leu-rich_rpt_Cys-con_subtyp"/>
</dbReference>
<dbReference type="InterPro" id="IPR057207">
    <property type="entry name" value="FBXL15_LRR"/>
</dbReference>
<feature type="domain" description="F-box" evidence="1">
    <location>
        <begin position="19"/>
        <end position="66"/>
    </location>
</feature>
<gene>
    <name evidence="2" type="ORF">RJ639_043025</name>
</gene>
<dbReference type="InterPro" id="IPR001810">
    <property type="entry name" value="F-box_dom"/>
</dbReference>
<dbReference type="Pfam" id="PF25372">
    <property type="entry name" value="DUF7885"/>
    <property type="match status" value="1"/>
</dbReference>
<evidence type="ECO:0000259" key="1">
    <source>
        <dbReference type="PROSITE" id="PS50181"/>
    </source>
</evidence>
<evidence type="ECO:0000313" key="2">
    <source>
        <dbReference type="EMBL" id="KAK3024343.1"/>
    </source>
</evidence>
<comment type="caution">
    <text evidence="2">The sequence shown here is derived from an EMBL/GenBank/DDBJ whole genome shotgun (WGS) entry which is preliminary data.</text>
</comment>
<dbReference type="PROSITE" id="PS50181">
    <property type="entry name" value="FBOX"/>
    <property type="match status" value="1"/>
</dbReference>
<protein>
    <recommendedName>
        <fullName evidence="1">F-box domain-containing protein</fullName>
    </recommendedName>
</protein>